<reference evidence="4" key="1">
    <citation type="submission" date="2021-09" db="EMBL/GenBank/DDBJ databases">
        <title>Genome analysis of Fictibacillus sp. KIGAM418 isolated from marine sediment.</title>
        <authorList>
            <person name="Seo M.-J."/>
            <person name="Cho E.-S."/>
            <person name="Hwang C.Y."/>
        </authorList>
    </citation>
    <scope>NUCLEOTIDE SEQUENCE</scope>
    <source>
        <strain evidence="4">KIGAM418</strain>
    </source>
</reference>
<feature type="domain" description="ABC transporter" evidence="3">
    <location>
        <begin position="309"/>
        <end position="523"/>
    </location>
</feature>
<dbReference type="GO" id="GO:0005524">
    <property type="term" value="F:ATP binding"/>
    <property type="evidence" value="ECO:0007669"/>
    <property type="project" value="UniProtKB-KW"/>
</dbReference>
<dbReference type="InterPro" id="IPR017871">
    <property type="entry name" value="ABC_transporter-like_CS"/>
</dbReference>
<keyword evidence="5" id="KW-1185">Reference proteome</keyword>
<evidence type="ECO:0000259" key="3">
    <source>
        <dbReference type="PROSITE" id="PS50893"/>
    </source>
</evidence>
<protein>
    <submittedName>
        <fullName evidence="4">ABC-F type ribosomal protection protein</fullName>
    </submittedName>
</protein>
<feature type="domain" description="ABC transporter" evidence="3">
    <location>
        <begin position="4"/>
        <end position="212"/>
    </location>
</feature>
<dbReference type="AlphaFoldDB" id="A0A9X2BD46"/>
<comment type="caution">
    <text evidence="4">The sequence shown here is derived from an EMBL/GenBank/DDBJ whole genome shotgun (WGS) entry which is preliminary data.</text>
</comment>
<dbReference type="Gene3D" id="3.40.50.300">
    <property type="entry name" value="P-loop containing nucleotide triphosphate hydrolases"/>
    <property type="match status" value="2"/>
</dbReference>
<keyword evidence="1" id="KW-0547">Nucleotide-binding</keyword>
<dbReference type="Pfam" id="PF00005">
    <property type="entry name" value="ABC_tran"/>
    <property type="match status" value="2"/>
</dbReference>
<name>A0A9X2BD46_9BACL</name>
<dbReference type="InterPro" id="IPR003439">
    <property type="entry name" value="ABC_transporter-like_ATP-bd"/>
</dbReference>
<dbReference type="SMART" id="SM00382">
    <property type="entry name" value="AAA"/>
    <property type="match status" value="2"/>
</dbReference>
<proteinExistence type="predicted"/>
<dbReference type="NCBIfam" id="NF000355">
    <property type="entry name" value="ribo_prot_ABC_F"/>
    <property type="match status" value="1"/>
</dbReference>
<keyword evidence="2" id="KW-0067">ATP-binding</keyword>
<dbReference type="PANTHER" id="PTHR42855">
    <property type="entry name" value="ABC TRANSPORTER ATP-BINDING SUBUNIT"/>
    <property type="match status" value="1"/>
</dbReference>
<gene>
    <name evidence="4" type="primary">abc-f</name>
    <name evidence="4" type="ORF">LCY76_06785</name>
</gene>
<dbReference type="RefSeq" id="WP_248251995.1">
    <property type="nucleotide sequence ID" value="NZ_JAIWJX010000002.1"/>
</dbReference>
<dbReference type="Pfam" id="PF12848">
    <property type="entry name" value="ABC_tran_Xtn"/>
    <property type="match status" value="1"/>
</dbReference>
<dbReference type="PROSITE" id="PS50893">
    <property type="entry name" value="ABC_TRANSPORTER_2"/>
    <property type="match status" value="2"/>
</dbReference>
<sequence>MTLLSCHELSKEFGERLILKEVSLDLDSNERIGLVGVNGAGKTTLANLIFGTLQPDKGSIVKHKNPLKIGYLQQSTSYTTNTFSHMQSEEEDFLQMTSRLGLKKVQNWDESRFSGLSGGERTKLAIAHIWSTRPDLLILDEPTNHLDFQGVEWLIQELRSFTGTTLIISHDRYFLDQTVNRIIELEDGKAVDFPGNYSFYREEKERRYQAQLHQYEAQKKYEQKIQSEIERLDNWSSKAHREAGKVGKMADMRGTKEFYRSKAKSMDKQISSRIKRLKKIELEGVEKPKEETKIQFGWDNPEKRGKRLVDAKEISKSFSSRSLFRKSSFYIKRGERLGLTGPNGCGKTTLLKMLTGRETVDSGELWISSSAKMAYLTQDVTDLQSEQTVVSLIHAIFEVRSEASKARTLLANMGFDERLLKKQIQQLSLGERMRVKLALLIMQEHDLLILDEPTNHLDLASREQLEEALLSFSGTLLIVSHDRYFLEKTCEKLLVFEDGNIRKTQEGFKEFAEAKQKPVQSQNHKTDLLEKRMVIENRISAVLGELSLLSPGDKEYTRLDQEFKQLMEDKRKLS</sequence>
<dbReference type="GO" id="GO:0016887">
    <property type="term" value="F:ATP hydrolysis activity"/>
    <property type="evidence" value="ECO:0007669"/>
    <property type="project" value="InterPro"/>
</dbReference>
<evidence type="ECO:0000313" key="4">
    <source>
        <dbReference type="EMBL" id="MCK6256300.1"/>
    </source>
</evidence>
<dbReference type="InterPro" id="IPR051309">
    <property type="entry name" value="ABCF_ATPase"/>
</dbReference>
<dbReference type="Proteomes" id="UP001139011">
    <property type="component" value="Unassembled WGS sequence"/>
</dbReference>
<evidence type="ECO:0000256" key="2">
    <source>
        <dbReference type="ARBA" id="ARBA00022840"/>
    </source>
</evidence>
<dbReference type="SUPFAM" id="SSF52540">
    <property type="entry name" value="P-loop containing nucleoside triphosphate hydrolases"/>
    <property type="match status" value="2"/>
</dbReference>
<dbReference type="CDD" id="cd03221">
    <property type="entry name" value="ABCF_EF-3"/>
    <property type="match status" value="2"/>
</dbReference>
<evidence type="ECO:0000313" key="5">
    <source>
        <dbReference type="Proteomes" id="UP001139011"/>
    </source>
</evidence>
<dbReference type="InterPro" id="IPR027417">
    <property type="entry name" value="P-loop_NTPase"/>
</dbReference>
<evidence type="ECO:0000256" key="1">
    <source>
        <dbReference type="ARBA" id="ARBA00022741"/>
    </source>
</evidence>
<dbReference type="PROSITE" id="PS00211">
    <property type="entry name" value="ABC_TRANSPORTER_1"/>
    <property type="match status" value="1"/>
</dbReference>
<dbReference type="PANTHER" id="PTHR42855:SF2">
    <property type="entry name" value="DRUG RESISTANCE ABC TRANSPORTER,ATP-BINDING PROTEIN"/>
    <property type="match status" value="1"/>
</dbReference>
<dbReference type="InterPro" id="IPR032781">
    <property type="entry name" value="ABC_tran_Xtn"/>
</dbReference>
<dbReference type="InterPro" id="IPR003593">
    <property type="entry name" value="AAA+_ATPase"/>
</dbReference>
<dbReference type="EMBL" id="JAIWJX010000002">
    <property type="protein sequence ID" value="MCK6256300.1"/>
    <property type="molecule type" value="Genomic_DNA"/>
</dbReference>
<accession>A0A9X2BD46</accession>
<organism evidence="4 5">
    <name type="scientific">Fictibacillus marinisediminis</name>
    <dbReference type="NCBI Taxonomy" id="2878389"/>
    <lineage>
        <taxon>Bacteria</taxon>
        <taxon>Bacillati</taxon>
        <taxon>Bacillota</taxon>
        <taxon>Bacilli</taxon>
        <taxon>Bacillales</taxon>
        <taxon>Fictibacillaceae</taxon>
        <taxon>Fictibacillus</taxon>
    </lineage>
</organism>